<organism evidence="2 3">
    <name type="scientific">Collybiopsis luxurians FD-317 M1</name>
    <dbReference type="NCBI Taxonomy" id="944289"/>
    <lineage>
        <taxon>Eukaryota</taxon>
        <taxon>Fungi</taxon>
        <taxon>Dikarya</taxon>
        <taxon>Basidiomycota</taxon>
        <taxon>Agaricomycotina</taxon>
        <taxon>Agaricomycetes</taxon>
        <taxon>Agaricomycetidae</taxon>
        <taxon>Agaricales</taxon>
        <taxon>Marasmiineae</taxon>
        <taxon>Omphalotaceae</taxon>
        <taxon>Collybiopsis</taxon>
        <taxon>Collybiopsis luxurians</taxon>
    </lineage>
</organism>
<keyword evidence="3" id="KW-1185">Reference proteome</keyword>
<accession>A0A0D0BZB6</accession>
<evidence type="ECO:0000313" key="3">
    <source>
        <dbReference type="Proteomes" id="UP000053593"/>
    </source>
</evidence>
<dbReference type="EMBL" id="KN834772">
    <property type="protein sequence ID" value="KIK61226.1"/>
    <property type="molecule type" value="Genomic_DNA"/>
</dbReference>
<evidence type="ECO:0000256" key="1">
    <source>
        <dbReference type="SAM" id="MobiDB-lite"/>
    </source>
</evidence>
<gene>
    <name evidence="2" type="ORF">GYMLUDRAFT_59151</name>
</gene>
<dbReference type="AlphaFoldDB" id="A0A0D0BZB6"/>
<protein>
    <submittedName>
        <fullName evidence="2">Uncharacterized protein</fullName>
    </submittedName>
</protein>
<dbReference type="HOGENOM" id="CLU_744051_0_0_1"/>
<proteinExistence type="predicted"/>
<name>A0A0D0BZB6_9AGAR</name>
<sequence>MARTTSPKNATANPRPSARRSPRKLTNGSVRSSTQKSPGRTSPQKSRSRVARPNPRNPVNVAVDTSKRGKPRHCRKCDGNPLITSSDCKHSKVYMDLVRNFIMIFSFSTGGQLDHLLKFDLFVFQFRILEKQGIKLFHGISFPDLQALRDNNTPATASNGQRSESAVASILAGNPNLPHAAPNLLPSSRGVQAYGIPPFGPDSPFVSRSPEVSSPQWPPPTQASIFVDISGHGLRPQTPLRRNEDDMAFVSRPPNDSFQIDANPLAFTDLDSVPNLDAGIPAHSPLLPSTPSSSTPTFESHSVANLDQHLLPLPPSSPPTVSSIVSPQSSPSKPKRTSRPSQKHAIHGRVQGAFRGSRQWGKEEFYLCVIIC</sequence>
<evidence type="ECO:0000313" key="2">
    <source>
        <dbReference type="EMBL" id="KIK61226.1"/>
    </source>
</evidence>
<feature type="compositionally biased region" description="Basic residues" evidence="1">
    <location>
        <begin position="333"/>
        <end position="347"/>
    </location>
</feature>
<feature type="compositionally biased region" description="Low complexity" evidence="1">
    <location>
        <begin position="319"/>
        <end position="332"/>
    </location>
</feature>
<feature type="compositionally biased region" description="Polar residues" evidence="1">
    <location>
        <begin position="24"/>
        <end position="45"/>
    </location>
</feature>
<dbReference type="Proteomes" id="UP000053593">
    <property type="component" value="Unassembled WGS sequence"/>
</dbReference>
<feature type="region of interest" description="Disordered" evidence="1">
    <location>
        <begin position="281"/>
        <end position="347"/>
    </location>
</feature>
<reference evidence="2 3" key="1">
    <citation type="submission" date="2014-04" db="EMBL/GenBank/DDBJ databases">
        <title>Evolutionary Origins and Diversification of the Mycorrhizal Mutualists.</title>
        <authorList>
            <consortium name="DOE Joint Genome Institute"/>
            <consortium name="Mycorrhizal Genomics Consortium"/>
            <person name="Kohler A."/>
            <person name="Kuo A."/>
            <person name="Nagy L.G."/>
            <person name="Floudas D."/>
            <person name="Copeland A."/>
            <person name="Barry K.W."/>
            <person name="Cichocki N."/>
            <person name="Veneault-Fourrey C."/>
            <person name="LaButti K."/>
            <person name="Lindquist E.A."/>
            <person name="Lipzen A."/>
            <person name="Lundell T."/>
            <person name="Morin E."/>
            <person name="Murat C."/>
            <person name="Riley R."/>
            <person name="Ohm R."/>
            <person name="Sun H."/>
            <person name="Tunlid A."/>
            <person name="Henrissat B."/>
            <person name="Grigoriev I.V."/>
            <person name="Hibbett D.S."/>
            <person name="Martin F."/>
        </authorList>
    </citation>
    <scope>NUCLEOTIDE SEQUENCE [LARGE SCALE GENOMIC DNA]</scope>
    <source>
        <strain evidence="2 3">FD-317 M1</strain>
    </source>
</reference>
<feature type="region of interest" description="Disordered" evidence="1">
    <location>
        <begin position="1"/>
        <end position="73"/>
    </location>
</feature>
<feature type="compositionally biased region" description="Low complexity" evidence="1">
    <location>
        <begin position="284"/>
        <end position="297"/>
    </location>
</feature>